<organism evidence="2 3">
    <name type="scientific">Vibrio parahaemolyticus</name>
    <dbReference type="NCBI Taxonomy" id="670"/>
    <lineage>
        <taxon>Bacteria</taxon>
        <taxon>Pseudomonadati</taxon>
        <taxon>Pseudomonadota</taxon>
        <taxon>Gammaproteobacteria</taxon>
        <taxon>Vibrionales</taxon>
        <taxon>Vibrionaceae</taxon>
        <taxon>Vibrio</taxon>
    </lineage>
</organism>
<sequence>MNFELIALGLIAYFVLLVLRVATNVCDRMLVARGHGYLVISLGSIGTPVHELGHAVAAIFFGHKILKIELFNPKPNGQLGVVEHSYKTTSFYQNLGCFFIGIAPIFSGLLACWFLTVGLWPEFHIDDLVSSLSIVIDDNGLQDAIGWFYSTTYASHIELWSLDWKRYLLWAVCVTSVVKHMLPSVPDMQGVKRGIVHFAIFVCGVYLILPSEASAFIESNLLFLLSLQVVFVAYVLLSQLLILLLSNLLFKWKIRNVQKCKTRS</sequence>
<feature type="transmembrane region" description="Helical" evidence="1">
    <location>
        <begin position="6"/>
        <end position="23"/>
    </location>
</feature>
<evidence type="ECO:0000256" key="1">
    <source>
        <dbReference type="SAM" id="Phobius"/>
    </source>
</evidence>
<keyword evidence="1" id="KW-0812">Transmembrane</keyword>
<evidence type="ECO:0000313" key="3">
    <source>
        <dbReference type="Proteomes" id="UP000726777"/>
    </source>
</evidence>
<keyword evidence="1" id="KW-1133">Transmembrane helix</keyword>
<evidence type="ECO:0000313" key="2">
    <source>
        <dbReference type="EMBL" id="MCC3803811.1"/>
    </source>
</evidence>
<keyword evidence="1" id="KW-0472">Membrane</keyword>
<name>A0A9Q3UAQ5_VIBPH</name>
<feature type="transmembrane region" description="Helical" evidence="1">
    <location>
        <begin position="167"/>
        <end position="182"/>
    </location>
</feature>
<reference evidence="2" key="1">
    <citation type="submission" date="2020-09" db="EMBL/GenBank/DDBJ databases">
        <title>Genome sequence of Vibrio parahaemolyticus isolates.</title>
        <authorList>
            <person name="Hammerl J.A."/>
            <person name="Strauch E."/>
        </authorList>
    </citation>
    <scope>NUCLEOTIDE SEQUENCE</scope>
    <source>
        <strain evidence="2">17-VB00146</strain>
    </source>
</reference>
<feature type="transmembrane region" description="Helical" evidence="1">
    <location>
        <begin position="221"/>
        <end position="245"/>
    </location>
</feature>
<dbReference type="RefSeq" id="WP_228085486.1">
    <property type="nucleotide sequence ID" value="NZ_JACVHL010000002.1"/>
</dbReference>
<dbReference type="Proteomes" id="UP000726777">
    <property type="component" value="Unassembled WGS sequence"/>
</dbReference>
<feature type="transmembrane region" description="Helical" evidence="1">
    <location>
        <begin position="194"/>
        <end position="209"/>
    </location>
</feature>
<comment type="caution">
    <text evidence="2">The sequence shown here is derived from an EMBL/GenBank/DDBJ whole genome shotgun (WGS) entry which is preliminary data.</text>
</comment>
<protein>
    <submittedName>
        <fullName evidence="2">Uncharacterized protein</fullName>
    </submittedName>
</protein>
<dbReference type="AlphaFoldDB" id="A0A9Q3UAQ5"/>
<proteinExistence type="predicted"/>
<gene>
    <name evidence="2" type="ORF">IB292_02055</name>
</gene>
<dbReference type="EMBL" id="JACVHL010000002">
    <property type="protein sequence ID" value="MCC3803811.1"/>
    <property type="molecule type" value="Genomic_DNA"/>
</dbReference>
<accession>A0A9Q3UAQ5</accession>
<feature type="transmembrane region" description="Helical" evidence="1">
    <location>
        <begin position="95"/>
        <end position="120"/>
    </location>
</feature>